<dbReference type="Proteomes" id="UP000193642">
    <property type="component" value="Unassembled WGS sequence"/>
</dbReference>
<evidence type="ECO:0000313" key="2">
    <source>
        <dbReference type="Proteomes" id="UP000193642"/>
    </source>
</evidence>
<accession>A0A1Y2CBC6</accession>
<dbReference type="EMBL" id="MCGO01000022">
    <property type="protein sequence ID" value="ORY44351.1"/>
    <property type="molecule type" value="Genomic_DNA"/>
</dbReference>
<gene>
    <name evidence="1" type="ORF">BCR33DRAFT_716909</name>
</gene>
<reference evidence="1 2" key="1">
    <citation type="submission" date="2016-07" db="EMBL/GenBank/DDBJ databases">
        <title>Pervasive Adenine N6-methylation of Active Genes in Fungi.</title>
        <authorList>
            <consortium name="DOE Joint Genome Institute"/>
            <person name="Mondo S.J."/>
            <person name="Dannebaum R.O."/>
            <person name="Kuo R.C."/>
            <person name="Labutti K."/>
            <person name="Haridas S."/>
            <person name="Kuo A."/>
            <person name="Salamov A."/>
            <person name="Ahrendt S.R."/>
            <person name="Lipzen A."/>
            <person name="Sullivan W."/>
            <person name="Andreopoulos W.B."/>
            <person name="Clum A."/>
            <person name="Lindquist E."/>
            <person name="Daum C."/>
            <person name="Ramamoorthy G.K."/>
            <person name="Gryganskyi A."/>
            <person name="Culley D."/>
            <person name="Magnuson J.K."/>
            <person name="James T.Y."/>
            <person name="O'Malley M.A."/>
            <person name="Stajich J.E."/>
            <person name="Spatafora J.W."/>
            <person name="Visel A."/>
            <person name="Grigoriev I.V."/>
        </authorList>
    </citation>
    <scope>NUCLEOTIDE SEQUENCE [LARGE SCALE GENOMIC DNA]</scope>
    <source>
        <strain evidence="1 2">JEL800</strain>
    </source>
</reference>
<keyword evidence="2" id="KW-1185">Reference proteome</keyword>
<dbReference type="AlphaFoldDB" id="A0A1Y2CBC6"/>
<organism evidence="1 2">
    <name type="scientific">Rhizoclosmatium globosum</name>
    <dbReference type="NCBI Taxonomy" id="329046"/>
    <lineage>
        <taxon>Eukaryota</taxon>
        <taxon>Fungi</taxon>
        <taxon>Fungi incertae sedis</taxon>
        <taxon>Chytridiomycota</taxon>
        <taxon>Chytridiomycota incertae sedis</taxon>
        <taxon>Chytridiomycetes</taxon>
        <taxon>Chytridiales</taxon>
        <taxon>Chytriomycetaceae</taxon>
        <taxon>Rhizoclosmatium</taxon>
    </lineage>
</organism>
<name>A0A1Y2CBC6_9FUNG</name>
<comment type="caution">
    <text evidence="1">The sequence shown here is derived from an EMBL/GenBank/DDBJ whole genome shotgun (WGS) entry which is preliminary data.</text>
</comment>
<protein>
    <submittedName>
        <fullName evidence="1">Uncharacterized protein</fullName>
    </submittedName>
</protein>
<dbReference type="OrthoDB" id="2183274at2759"/>
<proteinExistence type="predicted"/>
<sequence>MDKQTGLGHRQVLFDHAFGGAFSVFQYAGYQRYGEGLVLAELSHKATEYLEPKDPSRTGVDRRRITMTYIPKAQYAELEKRWETEESCPPDLETGKELAEQFKGLRGTYPAQFFLLILFTPKDVVSFHCSFMMNWTSGEEHWAHRAYTMEDVARHDWEVEVSPSIIGPKFYKQAMEDNERRAKAGGYAINGLDTGELIPPIAFNLMVTRIR</sequence>
<evidence type="ECO:0000313" key="1">
    <source>
        <dbReference type="EMBL" id="ORY44351.1"/>
    </source>
</evidence>